<dbReference type="RefSeq" id="WP_089907806.1">
    <property type="nucleotide sequence ID" value="NZ_FOBB01000001.1"/>
</dbReference>
<proteinExistence type="predicted"/>
<sequence length="189" mass="21156">MLLQQAEQTVSTIFSLYEKYGAADYIGEPVSQLEHMCQAALLAEQAGSREEVILAAFFHDIGHLCEMEGSASMGGYGVQDHEKWGGIFLKQHGFSDALIRLVGSHVDAKRYLTFKYPSYYAQLSEASKQTLAYQGGPMTETEAAAFEADPLFADMVRLRTWDDQAKATDQPLPDLQRFKQMALHHLMNQ</sequence>
<dbReference type="CDD" id="cd00077">
    <property type="entry name" value="HDc"/>
    <property type="match status" value="1"/>
</dbReference>
<evidence type="ECO:0000313" key="2">
    <source>
        <dbReference type="EMBL" id="SEL02884.1"/>
    </source>
</evidence>
<dbReference type="InterPro" id="IPR003607">
    <property type="entry name" value="HD/PDEase_dom"/>
</dbReference>
<dbReference type="InterPro" id="IPR006674">
    <property type="entry name" value="HD_domain"/>
</dbReference>
<keyword evidence="3" id="KW-1185">Reference proteome</keyword>
<dbReference type="Pfam" id="PF01966">
    <property type="entry name" value="HD"/>
    <property type="match status" value="1"/>
</dbReference>
<dbReference type="Proteomes" id="UP000198984">
    <property type="component" value="Unassembled WGS sequence"/>
</dbReference>
<dbReference type="InterPro" id="IPR052567">
    <property type="entry name" value="OP_Dioxygenase"/>
</dbReference>
<dbReference type="Gene3D" id="1.10.3210.10">
    <property type="entry name" value="Hypothetical protein af1432"/>
    <property type="match status" value="1"/>
</dbReference>
<feature type="domain" description="HD" evidence="1">
    <location>
        <begin position="34"/>
        <end position="116"/>
    </location>
</feature>
<name>A0A1H7LVA9_9BACT</name>
<reference evidence="2 3" key="1">
    <citation type="submission" date="2016-10" db="EMBL/GenBank/DDBJ databases">
        <authorList>
            <person name="de Groot N.N."/>
        </authorList>
    </citation>
    <scope>NUCLEOTIDE SEQUENCE [LARGE SCALE GENOMIC DNA]</scope>
    <source>
        <strain evidence="2 3">DSM 21039</strain>
    </source>
</reference>
<dbReference type="InterPro" id="IPR017670">
    <property type="entry name" value="Phosphonate_degrad-assoc"/>
</dbReference>
<protein>
    <submittedName>
        <fullName evidence="2">Phosphonate degradation operons associated HDIG domain protein</fullName>
    </submittedName>
</protein>
<dbReference type="NCBIfam" id="TIGR03276">
    <property type="entry name" value="Phn-HD"/>
    <property type="match status" value="1"/>
</dbReference>
<dbReference type="EMBL" id="FOBB01000001">
    <property type="protein sequence ID" value="SEL02884.1"/>
    <property type="molecule type" value="Genomic_DNA"/>
</dbReference>
<organism evidence="2 3">
    <name type="scientific">Chitinophaga rupis</name>
    <dbReference type="NCBI Taxonomy" id="573321"/>
    <lineage>
        <taxon>Bacteria</taxon>
        <taxon>Pseudomonadati</taxon>
        <taxon>Bacteroidota</taxon>
        <taxon>Chitinophagia</taxon>
        <taxon>Chitinophagales</taxon>
        <taxon>Chitinophagaceae</taxon>
        <taxon>Chitinophaga</taxon>
    </lineage>
</organism>
<gene>
    <name evidence="2" type="ORF">SAMN04488505_1011344</name>
</gene>
<evidence type="ECO:0000313" key="3">
    <source>
        <dbReference type="Proteomes" id="UP000198984"/>
    </source>
</evidence>
<dbReference type="AlphaFoldDB" id="A0A1H7LVA9"/>
<dbReference type="PANTHER" id="PTHR40202:SF1">
    <property type="entry name" value="HD DOMAIN-CONTAINING PROTEIN"/>
    <property type="match status" value="1"/>
</dbReference>
<dbReference type="OrthoDB" id="823268at2"/>
<accession>A0A1H7LVA9</accession>
<evidence type="ECO:0000259" key="1">
    <source>
        <dbReference type="Pfam" id="PF01966"/>
    </source>
</evidence>
<dbReference type="STRING" id="573321.SAMN04488505_1011344"/>
<dbReference type="PANTHER" id="PTHR40202">
    <property type="match status" value="1"/>
</dbReference>
<dbReference type="SUPFAM" id="SSF109604">
    <property type="entry name" value="HD-domain/PDEase-like"/>
    <property type="match status" value="1"/>
</dbReference>